<dbReference type="Pfam" id="PF01479">
    <property type="entry name" value="S4"/>
    <property type="match status" value="1"/>
</dbReference>
<evidence type="ECO:0000259" key="4">
    <source>
        <dbReference type="SMART" id="SM00363"/>
    </source>
</evidence>
<dbReference type="InterPro" id="IPR002942">
    <property type="entry name" value="S4_RNA-bd"/>
</dbReference>
<evidence type="ECO:0000313" key="5">
    <source>
        <dbReference type="EMBL" id="KFB07994.1"/>
    </source>
</evidence>
<dbReference type="InterPro" id="IPR047048">
    <property type="entry name" value="TlyA"/>
</dbReference>
<feature type="domain" description="RNA-binding S4" evidence="4">
    <location>
        <begin position="4"/>
        <end position="68"/>
    </location>
</feature>
<gene>
    <name evidence="5" type="ORF">P271_860</name>
</gene>
<evidence type="ECO:0000256" key="3">
    <source>
        <dbReference type="PROSITE-ProRule" id="PRU00182"/>
    </source>
</evidence>
<dbReference type="NCBIfam" id="TIGR00478">
    <property type="entry name" value="tly"/>
    <property type="match status" value="1"/>
</dbReference>
<dbReference type="PANTHER" id="PTHR32319">
    <property type="entry name" value="BACTERIAL HEMOLYSIN-LIKE PROTEIN"/>
    <property type="match status" value="1"/>
</dbReference>
<dbReference type="AlphaFoldDB" id="A0A084U4V8"/>
<evidence type="ECO:0000256" key="2">
    <source>
        <dbReference type="ARBA" id="ARBA00029460"/>
    </source>
</evidence>
<dbReference type="Gene3D" id="3.10.290.10">
    <property type="entry name" value="RNA-binding S4 domain"/>
    <property type="match status" value="1"/>
</dbReference>
<protein>
    <submittedName>
        <fullName evidence="5">Putative rRNA methylase</fullName>
    </submittedName>
</protein>
<name>A0A084U4V8_MALIO</name>
<dbReference type="CDD" id="cd00165">
    <property type="entry name" value="S4"/>
    <property type="match status" value="1"/>
</dbReference>
<sequence length="245" mass="28279">MEKTRLDVYLVNNKKVESRNLATKLIEDGKVMVNSIIITKNNYGVNYADKVEILENERYVSRGAYKLLKGIHEFKPELKDKIALDIGSSTGGFTQVLLDNDVRKVYCVDVGTDQLHEKIKNNKKVVVYEQTNFKDVIPTYFYEPIEFICCDVSFISIKQILKKIIELNFHNIEAIFLLKPQFEVGKEIIDKTGGVVKDHKLHEKVINDFKEFCKLNNIEFLNICESPITGAKLNNIEFLTHIFIK</sequence>
<reference evidence="5 6" key="1">
    <citation type="journal article" date="2014" name="PLoS ONE">
        <title>Reduction of Hydrogen Peroxide Accumulation and Toxicity by a Catalase from Mycoplasma iowae.</title>
        <authorList>
            <person name="Pritchard R.E."/>
            <person name="Prassinos A.J."/>
            <person name="Osborne J.D."/>
            <person name="Raviv Z."/>
            <person name="Balish M.F."/>
        </authorList>
    </citation>
    <scope>NUCLEOTIDE SEQUENCE [LARGE SCALE GENOMIC DNA]</scope>
    <source>
        <strain evidence="5 6">DK-CPA</strain>
    </source>
</reference>
<organism evidence="5 6">
    <name type="scientific">Malacoplasma iowae DK-CPA</name>
    <dbReference type="NCBI Taxonomy" id="1394179"/>
    <lineage>
        <taxon>Bacteria</taxon>
        <taxon>Bacillati</taxon>
        <taxon>Mycoplasmatota</taxon>
        <taxon>Mycoplasmoidales</taxon>
        <taxon>Mycoplasmoidaceae</taxon>
        <taxon>Malacoplasma</taxon>
    </lineage>
</organism>
<dbReference type="Gene3D" id="3.40.50.150">
    <property type="entry name" value="Vaccinia Virus protein VP39"/>
    <property type="match status" value="1"/>
</dbReference>
<dbReference type="CDD" id="cd02440">
    <property type="entry name" value="AdoMet_MTases"/>
    <property type="match status" value="1"/>
</dbReference>
<dbReference type="GO" id="GO:0003723">
    <property type="term" value="F:RNA binding"/>
    <property type="evidence" value="ECO:0007669"/>
    <property type="project" value="UniProtKB-KW"/>
</dbReference>
<dbReference type="RefSeq" id="WP_036451201.1">
    <property type="nucleotide sequence ID" value="NZ_AWQU01000028.1"/>
</dbReference>
<dbReference type="PROSITE" id="PS50889">
    <property type="entry name" value="S4"/>
    <property type="match status" value="1"/>
</dbReference>
<comment type="similarity">
    <text evidence="2">Belongs to the TlyA family.</text>
</comment>
<dbReference type="InterPro" id="IPR002877">
    <property type="entry name" value="RNA_MeTrfase_FtsJ_dom"/>
</dbReference>
<keyword evidence="5" id="KW-0489">Methyltransferase</keyword>
<dbReference type="EMBL" id="AWQU01000028">
    <property type="protein sequence ID" value="KFB07994.1"/>
    <property type="molecule type" value="Genomic_DNA"/>
</dbReference>
<dbReference type="InterPro" id="IPR004538">
    <property type="entry name" value="Hemolysin_A/TlyA"/>
</dbReference>
<accession>A0A084U4V8</accession>
<keyword evidence="1 3" id="KW-0694">RNA-binding</keyword>
<dbReference type="Pfam" id="PF01728">
    <property type="entry name" value="FtsJ"/>
    <property type="match status" value="1"/>
</dbReference>
<dbReference type="SMART" id="SM00363">
    <property type="entry name" value="S4"/>
    <property type="match status" value="1"/>
</dbReference>
<evidence type="ECO:0000313" key="6">
    <source>
        <dbReference type="Proteomes" id="UP000028523"/>
    </source>
</evidence>
<keyword evidence="6" id="KW-1185">Reference proteome</keyword>
<dbReference type="PANTHER" id="PTHR32319:SF0">
    <property type="entry name" value="BACTERIAL HEMOLYSIN-LIKE PROTEIN"/>
    <property type="match status" value="1"/>
</dbReference>
<dbReference type="PIRSF" id="PIRSF005578">
    <property type="entry name" value="TlyA"/>
    <property type="match status" value="1"/>
</dbReference>
<comment type="caution">
    <text evidence="5">The sequence shown here is derived from an EMBL/GenBank/DDBJ whole genome shotgun (WGS) entry which is preliminary data.</text>
</comment>
<dbReference type="InterPro" id="IPR029063">
    <property type="entry name" value="SAM-dependent_MTases_sf"/>
</dbReference>
<proteinExistence type="inferred from homology"/>
<dbReference type="GO" id="GO:0008168">
    <property type="term" value="F:methyltransferase activity"/>
    <property type="evidence" value="ECO:0007669"/>
    <property type="project" value="UniProtKB-KW"/>
</dbReference>
<dbReference type="Proteomes" id="UP000028523">
    <property type="component" value="Unassembled WGS sequence"/>
</dbReference>
<dbReference type="InterPro" id="IPR036986">
    <property type="entry name" value="S4_RNA-bd_sf"/>
</dbReference>
<keyword evidence="5" id="KW-0808">Transferase</keyword>
<dbReference type="SUPFAM" id="SSF55174">
    <property type="entry name" value="Alpha-L RNA-binding motif"/>
    <property type="match status" value="1"/>
</dbReference>
<dbReference type="SUPFAM" id="SSF53335">
    <property type="entry name" value="S-adenosyl-L-methionine-dependent methyltransferases"/>
    <property type="match status" value="1"/>
</dbReference>
<dbReference type="GO" id="GO:0032259">
    <property type="term" value="P:methylation"/>
    <property type="evidence" value="ECO:0007669"/>
    <property type="project" value="UniProtKB-KW"/>
</dbReference>
<evidence type="ECO:0000256" key="1">
    <source>
        <dbReference type="ARBA" id="ARBA00022884"/>
    </source>
</evidence>